<reference evidence="1" key="1">
    <citation type="submission" date="2018-04" db="EMBL/GenBank/DDBJ databases">
        <title>WGS assembly of Panicum hallii.</title>
        <authorList>
            <person name="Lovell J."/>
            <person name="Jenkins J."/>
            <person name="Lowry D."/>
            <person name="Mamidi S."/>
            <person name="Sreedasyam A."/>
            <person name="Weng X."/>
            <person name="Barry K."/>
            <person name="Bonette J."/>
            <person name="Campitelli B."/>
            <person name="Daum C."/>
            <person name="Gordon S."/>
            <person name="Gould B."/>
            <person name="Lipzen A."/>
            <person name="Macqueen A."/>
            <person name="Palacio-Mejia J."/>
            <person name="Plott C."/>
            <person name="Shakirov E."/>
            <person name="Shu S."/>
            <person name="Yoshinaga Y."/>
            <person name="Zane M."/>
            <person name="Rokhsar D."/>
            <person name="Grimwood J."/>
            <person name="Schmutz J."/>
            <person name="Juenger T."/>
        </authorList>
    </citation>
    <scope>NUCLEOTIDE SEQUENCE [LARGE SCALE GENOMIC DNA]</scope>
    <source>
        <strain evidence="1">FIL2</strain>
    </source>
</reference>
<accession>A0A2S3HZ61</accession>
<dbReference type="Gramene" id="PAN33000">
    <property type="protein sequence ID" value="PAN33000"/>
    <property type="gene ID" value="PAHAL_5G526800"/>
</dbReference>
<name>A0A2S3HZ61_9POAL</name>
<protein>
    <submittedName>
        <fullName evidence="1">Uncharacterized protein</fullName>
    </submittedName>
</protein>
<evidence type="ECO:0000313" key="1">
    <source>
        <dbReference type="EMBL" id="PAN33000.2"/>
    </source>
</evidence>
<dbReference type="EMBL" id="CM008050">
    <property type="protein sequence ID" value="PAN33000.2"/>
    <property type="molecule type" value="Genomic_DNA"/>
</dbReference>
<gene>
    <name evidence="1" type="ORF">PAHAL_5G526800</name>
</gene>
<sequence length="96" mass="10929">MNLMIDRAAECEFFGRSLFFVGEFGVNDYHLSLKKLSVQQVRSLVPDVIETISMAIERLIVKHRDELGGSRGDPVRMLAADPDAIRRPCRRGRLQL</sequence>
<organism evidence="1">
    <name type="scientific">Panicum hallii</name>
    <dbReference type="NCBI Taxonomy" id="206008"/>
    <lineage>
        <taxon>Eukaryota</taxon>
        <taxon>Viridiplantae</taxon>
        <taxon>Streptophyta</taxon>
        <taxon>Embryophyta</taxon>
        <taxon>Tracheophyta</taxon>
        <taxon>Spermatophyta</taxon>
        <taxon>Magnoliopsida</taxon>
        <taxon>Liliopsida</taxon>
        <taxon>Poales</taxon>
        <taxon>Poaceae</taxon>
        <taxon>PACMAD clade</taxon>
        <taxon>Panicoideae</taxon>
        <taxon>Panicodae</taxon>
        <taxon>Paniceae</taxon>
        <taxon>Panicinae</taxon>
        <taxon>Panicum</taxon>
        <taxon>Panicum sect. Panicum</taxon>
    </lineage>
</organism>
<dbReference type="AlphaFoldDB" id="A0A2S3HZ61"/>
<dbReference type="Proteomes" id="UP000243499">
    <property type="component" value="Chromosome 5"/>
</dbReference>
<proteinExistence type="predicted"/>